<dbReference type="PANTHER" id="PTHR32248">
    <property type="entry name" value="RNA POLYMERASE SIGMA-54 FACTOR"/>
    <property type="match status" value="1"/>
</dbReference>
<dbReference type="PROSITE" id="PS50044">
    <property type="entry name" value="SIGMA54_3"/>
    <property type="match status" value="1"/>
</dbReference>
<comment type="caution">
    <text evidence="2">The sequence shown here is derived from an EMBL/GenBank/DDBJ whole genome shotgun (WGS) entry which is preliminary data.</text>
</comment>
<dbReference type="GO" id="GO:0001216">
    <property type="term" value="F:DNA-binding transcription activator activity"/>
    <property type="evidence" value="ECO:0007669"/>
    <property type="project" value="InterPro"/>
</dbReference>
<evidence type="ECO:0000313" key="3">
    <source>
        <dbReference type="Proteomes" id="UP000267654"/>
    </source>
</evidence>
<feature type="domain" description="RNA polymerase sigma factor 54 DNA-binding" evidence="1">
    <location>
        <begin position="228"/>
        <end position="369"/>
    </location>
</feature>
<dbReference type="PRINTS" id="PR00045">
    <property type="entry name" value="SIGMA54FCT"/>
</dbReference>
<evidence type="ECO:0000259" key="1">
    <source>
        <dbReference type="Pfam" id="PF04552"/>
    </source>
</evidence>
<dbReference type="EMBL" id="QMQB01000022">
    <property type="protein sequence ID" value="RLE14797.1"/>
    <property type="molecule type" value="Genomic_DNA"/>
</dbReference>
<gene>
    <name evidence="2" type="ORF">DRI96_00915</name>
</gene>
<accession>A0A662DJU7</accession>
<protein>
    <recommendedName>
        <fullName evidence="1">RNA polymerase sigma factor 54 DNA-binding domain-containing protein</fullName>
    </recommendedName>
</protein>
<name>A0A662DJU7_UNCAE</name>
<proteinExistence type="predicted"/>
<dbReference type="Pfam" id="PF04552">
    <property type="entry name" value="Sigma54_DBD"/>
    <property type="match status" value="1"/>
</dbReference>
<dbReference type="InterPro" id="IPR000394">
    <property type="entry name" value="RNA_pol_sigma_54"/>
</dbReference>
<evidence type="ECO:0000313" key="2">
    <source>
        <dbReference type="EMBL" id="RLE14797.1"/>
    </source>
</evidence>
<dbReference type="PANTHER" id="PTHR32248:SF4">
    <property type="entry name" value="RNA POLYMERASE SIGMA-54 FACTOR"/>
    <property type="match status" value="1"/>
</dbReference>
<dbReference type="AlphaFoldDB" id="A0A662DJU7"/>
<organism evidence="2 3">
    <name type="scientific">Aerophobetes bacterium</name>
    <dbReference type="NCBI Taxonomy" id="2030807"/>
    <lineage>
        <taxon>Bacteria</taxon>
        <taxon>Candidatus Aerophobota</taxon>
    </lineage>
</organism>
<reference evidence="2 3" key="1">
    <citation type="submission" date="2018-06" db="EMBL/GenBank/DDBJ databases">
        <title>Extensive metabolic versatility and redundancy in microbially diverse, dynamic hydrothermal sediments.</title>
        <authorList>
            <person name="Dombrowski N."/>
            <person name="Teske A."/>
            <person name="Baker B.J."/>
        </authorList>
    </citation>
    <scope>NUCLEOTIDE SEQUENCE [LARGE SCALE GENOMIC DNA]</scope>
    <source>
        <strain evidence="2">B19_G9</strain>
    </source>
</reference>
<dbReference type="GO" id="GO:0016987">
    <property type="term" value="F:sigma factor activity"/>
    <property type="evidence" value="ECO:0007669"/>
    <property type="project" value="InterPro"/>
</dbReference>
<sequence>MLQKLQMEPSLTQKMQLVGRIKVAELLSIPEPEFEQYIKQVERDPLFLTLKNKYRIISYRKFYEVKDKEPLEFKEESIAGEAETDLQELLDGNFEVLPLLKKIGKIVGEDTFRKILEGENNIKSIIKKCNLSSHEEKIFREFIDRFQLRQIINSSSFPSSTSPQYSRFFLIARIEKENGDLFIRPANKDSYLIKGRYQINHDRFKKLVEVGKIKKADIDEIVKLFKKIDLINHRTTTIYQILCCLKDVQRKFFQSGNILDIVPFTQTQLASWLNLNPSTVSRAIAGKSILTPQGEERPIKFFFSRRWIKNLIRKVIIQEKEEIKKKVLLAPLTDESIQERLMKYYGVYISRRTVSKYRKLLNIPPSHLRYS</sequence>
<dbReference type="Proteomes" id="UP000267654">
    <property type="component" value="Unassembled WGS sequence"/>
</dbReference>
<dbReference type="InterPro" id="IPR007634">
    <property type="entry name" value="RNA_pol_sigma_54_DNA-bd"/>
</dbReference>
<dbReference type="Gene3D" id="1.10.10.60">
    <property type="entry name" value="Homeodomain-like"/>
    <property type="match status" value="1"/>
</dbReference>